<sequence>MASQTMTAQPSSRLIRFATGLREALREDHPFARNPSIYKPHPVPWFSVYAKRQLRTAGILLPLAVVAFGWPFAAKGFVKWRNGVYASDEKERRRKERRSRKALREVV</sequence>
<gene>
    <name evidence="1" type="ORF">LTR37_019331</name>
</gene>
<proteinExistence type="predicted"/>
<reference evidence="1" key="1">
    <citation type="submission" date="2023-07" db="EMBL/GenBank/DDBJ databases">
        <title>Black Yeasts Isolated from many extreme environments.</title>
        <authorList>
            <person name="Coleine C."/>
            <person name="Stajich J.E."/>
            <person name="Selbmann L."/>
        </authorList>
    </citation>
    <scope>NUCLEOTIDE SEQUENCE</scope>
    <source>
        <strain evidence="1">CCFEE 5714</strain>
    </source>
</reference>
<accession>A0ACC3MED5</accession>
<dbReference type="Proteomes" id="UP001281147">
    <property type="component" value="Unassembled WGS sequence"/>
</dbReference>
<protein>
    <submittedName>
        <fullName evidence="1">Uncharacterized protein</fullName>
    </submittedName>
</protein>
<comment type="caution">
    <text evidence="1">The sequence shown here is derived from an EMBL/GenBank/DDBJ whole genome shotgun (WGS) entry which is preliminary data.</text>
</comment>
<name>A0ACC3MED5_9PEZI</name>
<evidence type="ECO:0000313" key="2">
    <source>
        <dbReference type="Proteomes" id="UP001281147"/>
    </source>
</evidence>
<dbReference type="EMBL" id="JAUTXU010000295">
    <property type="protein sequence ID" value="KAK3686933.1"/>
    <property type="molecule type" value="Genomic_DNA"/>
</dbReference>
<keyword evidence="2" id="KW-1185">Reference proteome</keyword>
<evidence type="ECO:0000313" key="1">
    <source>
        <dbReference type="EMBL" id="KAK3686933.1"/>
    </source>
</evidence>
<organism evidence="1 2">
    <name type="scientific">Vermiconidia calcicola</name>
    <dbReference type="NCBI Taxonomy" id="1690605"/>
    <lineage>
        <taxon>Eukaryota</taxon>
        <taxon>Fungi</taxon>
        <taxon>Dikarya</taxon>
        <taxon>Ascomycota</taxon>
        <taxon>Pezizomycotina</taxon>
        <taxon>Dothideomycetes</taxon>
        <taxon>Dothideomycetidae</taxon>
        <taxon>Mycosphaerellales</taxon>
        <taxon>Extremaceae</taxon>
        <taxon>Vermiconidia</taxon>
    </lineage>
</organism>